<evidence type="ECO:0000256" key="1">
    <source>
        <dbReference type="SAM" id="MobiDB-lite"/>
    </source>
</evidence>
<reference evidence="4" key="1">
    <citation type="journal article" date="2019" name="Int. J. Syst. Evol. Microbiol.">
        <title>The Global Catalogue of Microorganisms (GCM) 10K type strain sequencing project: providing services to taxonomists for standard genome sequencing and annotation.</title>
        <authorList>
            <consortium name="The Broad Institute Genomics Platform"/>
            <consortium name="The Broad Institute Genome Sequencing Center for Infectious Disease"/>
            <person name="Wu L."/>
            <person name="Ma J."/>
        </authorList>
    </citation>
    <scope>NUCLEOTIDE SEQUENCE [LARGE SCALE GENOMIC DNA]</scope>
    <source>
        <strain evidence="4">JCM 17688</strain>
    </source>
</reference>
<feature type="region of interest" description="Disordered" evidence="1">
    <location>
        <begin position="62"/>
        <end position="101"/>
    </location>
</feature>
<gene>
    <name evidence="3" type="ORF">GCM10023147_07520</name>
</gene>
<feature type="transmembrane region" description="Helical" evidence="2">
    <location>
        <begin position="38"/>
        <end position="60"/>
    </location>
</feature>
<accession>A0ABP8J666</accession>
<sequence>MRRLDKRWGMLGYVLCIVAIAGLAAGLTGVAVAAPWGWYLFAVGVVLVIAGGALLVAVSVSQRPSRFHDRTERDPIMEPTTPEEEREYVRRYRGRRRPETR</sequence>
<keyword evidence="4" id="KW-1185">Reference proteome</keyword>
<comment type="caution">
    <text evidence="3">The sequence shown here is derived from an EMBL/GenBank/DDBJ whole genome shotgun (WGS) entry which is preliminary data.</text>
</comment>
<dbReference type="RefSeq" id="WP_344991052.1">
    <property type="nucleotide sequence ID" value="NZ_BAABFR010000007.1"/>
</dbReference>
<dbReference type="InterPro" id="IPR036259">
    <property type="entry name" value="MFS_trans_sf"/>
</dbReference>
<evidence type="ECO:0000256" key="2">
    <source>
        <dbReference type="SAM" id="Phobius"/>
    </source>
</evidence>
<keyword evidence="2" id="KW-0812">Transmembrane</keyword>
<feature type="compositionally biased region" description="Basic residues" evidence="1">
    <location>
        <begin position="91"/>
        <end position="101"/>
    </location>
</feature>
<protein>
    <submittedName>
        <fullName evidence="3">Uncharacterized protein</fullName>
    </submittedName>
</protein>
<name>A0ABP8J666_9ACTN</name>
<dbReference type="Proteomes" id="UP001500635">
    <property type="component" value="Unassembled WGS sequence"/>
</dbReference>
<organism evidence="3 4">
    <name type="scientific">Tsukamurella soli</name>
    <dbReference type="NCBI Taxonomy" id="644556"/>
    <lineage>
        <taxon>Bacteria</taxon>
        <taxon>Bacillati</taxon>
        <taxon>Actinomycetota</taxon>
        <taxon>Actinomycetes</taxon>
        <taxon>Mycobacteriales</taxon>
        <taxon>Tsukamurellaceae</taxon>
        <taxon>Tsukamurella</taxon>
    </lineage>
</organism>
<dbReference type="EMBL" id="BAABFR010000007">
    <property type="protein sequence ID" value="GAA4385591.1"/>
    <property type="molecule type" value="Genomic_DNA"/>
</dbReference>
<feature type="transmembrane region" description="Helical" evidence="2">
    <location>
        <begin position="12"/>
        <end position="32"/>
    </location>
</feature>
<evidence type="ECO:0000313" key="3">
    <source>
        <dbReference type="EMBL" id="GAA4385591.1"/>
    </source>
</evidence>
<proteinExistence type="predicted"/>
<keyword evidence="2" id="KW-0472">Membrane</keyword>
<dbReference type="SUPFAM" id="SSF103473">
    <property type="entry name" value="MFS general substrate transporter"/>
    <property type="match status" value="1"/>
</dbReference>
<feature type="compositionally biased region" description="Basic and acidic residues" evidence="1">
    <location>
        <begin position="66"/>
        <end position="76"/>
    </location>
</feature>
<evidence type="ECO:0000313" key="4">
    <source>
        <dbReference type="Proteomes" id="UP001500635"/>
    </source>
</evidence>
<keyword evidence="2" id="KW-1133">Transmembrane helix</keyword>